<keyword evidence="2" id="KW-1185">Reference proteome</keyword>
<accession>A0A4Q2D762</accession>
<evidence type="ECO:0000313" key="2">
    <source>
        <dbReference type="Proteomes" id="UP000290288"/>
    </source>
</evidence>
<gene>
    <name evidence="1" type="ORF">EST38_g11142</name>
</gene>
<name>A0A4Q2D762_9AGAR</name>
<dbReference type="AlphaFoldDB" id="A0A4Q2D762"/>
<proteinExistence type="predicted"/>
<organism evidence="1 2">
    <name type="scientific">Candolleomyces aberdarensis</name>
    <dbReference type="NCBI Taxonomy" id="2316362"/>
    <lineage>
        <taxon>Eukaryota</taxon>
        <taxon>Fungi</taxon>
        <taxon>Dikarya</taxon>
        <taxon>Basidiomycota</taxon>
        <taxon>Agaricomycotina</taxon>
        <taxon>Agaricomycetes</taxon>
        <taxon>Agaricomycetidae</taxon>
        <taxon>Agaricales</taxon>
        <taxon>Agaricineae</taxon>
        <taxon>Psathyrellaceae</taxon>
        <taxon>Candolleomyces</taxon>
    </lineage>
</organism>
<dbReference type="EMBL" id="SDEE01000659">
    <property type="protein sequence ID" value="RXW14712.1"/>
    <property type="molecule type" value="Genomic_DNA"/>
</dbReference>
<dbReference type="OrthoDB" id="9991317at2759"/>
<evidence type="ECO:0000313" key="1">
    <source>
        <dbReference type="EMBL" id="RXW14712.1"/>
    </source>
</evidence>
<protein>
    <submittedName>
        <fullName evidence="1">Uncharacterized protein</fullName>
    </submittedName>
</protein>
<dbReference type="Proteomes" id="UP000290288">
    <property type="component" value="Unassembled WGS sequence"/>
</dbReference>
<reference evidence="1 2" key="1">
    <citation type="submission" date="2019-01" db="EMBL/GenBank/DDBJ databases">
        <title>Draft genome sequence of Psathyrella aberdarensis IHI B618.</title>
        <authorList>
            <person name="Buettner E."/>
            <person name="Kellner H."/>
        </authorList>
    </citation>
    <scope>NUCLEOTIDE SEQUENCE [LARGE SCALE GENOMIC DNA]</scope>
    <source>
        <strain evidence="1 2">IHI B618</strain>
    </source>
</reference>
<sequence length="375" mass="41688">MVTTLKDLLSSTLQNSPSRVSMLVTLALGTIKCTAYPAQSLDYCLNDITSLLDEASSAQYNELATAQVITELRTSVDKLRRAQSFTTFAGQSFEGTQAEDPVAAKIAAEMALDEDPLLSINEFLALGKPGGRMTDRNWKGALMRNKRAIELLPKDHPLQASLSARRPYLAIASSLSNRHSSAEELDERIASLKEVVAAPLPELARKLMLIEIPLAVELAERFEKSHNLVDIKEALYYQRKWASHIGFRGEGYGMQITLALLLCRYGYEYDDMESLREAQSILVACAAGMPPENTDAQAIVSATLRKLAFHFCSIEKTDDMHDPLDPATKLPENLREEFNRFHQHIIDHEFPGSPDGDLSHMLSFMEETARLATSK</sequence>
<comment type="caution">
    <text evidence="1">The sequence shown here is derived from an EMBL/GenBank/DDBJ whole genome shotgun (WGS) entry which is preliminary data.</text>
</comment>